<feature type="transmembrane region" description="Helical" evidence="6">
    <location>
        <begin position="491"/>
        <end position="514"/>
    </location>
</feature>
<feature type="transmembrane region" description="Helical" evidence="6">
    <location>
        <begin position="315"/>
        <end position="340"/>
    </location>
</feature>
<feature type="transmembrane region" description="Helical" evidence="6">
    <location>
        <begin position="399"/>
        <end position="420"/>
    </location>
</feature>
<evidence type="ECO:0000256" key="4">
    <source>
        <dbReference type="ARBA" id="ARBA00023136"/>
    </source>
</evidence>
<evidence type="ECO:0000313" key="8">
    <source>
        <dbReference type="EMBL" id="RYN48731.1"/>
    </source>
</evidence>
<dbReference type="InterPro" id="IPR020846">
    <property type="entry name" value="MFS_dom"/>
</dbReference>
<name>A0A4Q4MER2_9PLEO</name>
<keyword evidence="2 6" id="KW-0812">Transmembrane</keyword>
<feature type="region of interest" description="Disordered" evidence="5">
    <location>
        <begin position="16"/>
        <end position="52"/>
    </location>
</feature>
<dbReference type="InterPro" id="IPR036259">
    <property type="entry name" value="MFS_trans_sf"/>
</dbReference>
<dbReference type="PANTHER" id="PTHR23502">
    <property type="entry name" value="MAJOR FACILITATOR SUPERFAMILY"/>
    <property type="match status" value="1"/>
</dbReference>
<keyword evidence="3 6" id="KW-1133">Transmembrane helix</keyword>
<feature type="domain" description="Major facilitator superfamily (MFS) profile" evidence="7">
    <location>
        <begin position="66"/>
        <end position="519"/>
    </location>
</feature>
<dbReference type="PROSITE" id="PS50850">
    <property type="entry name" value="MFS"/>
    <property type="match status" value="1"/>
</dbReference>
<feature type="transmembrane region" description="Helical" evidence="6">
    <location>
        <begin position="104"/>
        <end position="124"/>
    </location>
</feature>
<accession>A0A4Q4MER2</accession>
<evidence type="ECO:0000259" key="7">
    <source>
        <dbReference type="PROSITE" id="PS50850"/>
    </source>
</evidence>
<feature type="transmembrane region" description="Helical" evidence="6">
    <location>
        <begin position="64"/>
        <end position="84"/>
    </location>
</feature>
<evidence type="ECO:0000256" key="2">
    <source>
        <dbReference type="ARBA" id="ARBA00022692"/>
    </source>
</evidence>
<protein>
    <recommendedName>
        <fullName evidence="7">Major facilitator superfamily (MFS) profile domain-containing protein</fullName>
    </recommendedName>
</protein>
<feature type="transmembrane region" description="Helical" evidence="6">
    <location>
        <begin position="133"/>
        <end position="151"/>
    </location>
</feature>
<feature type="transmembrane region" description="Helical" evidence="6">
    <location>
        <begin position="426"/>
        <end position="452"/>
    </location>
</feature>
<evidence type="ECO:0000256" key="3">
    <source>
        <dbReference type="ARBA" id="ARBA00022989"/>
    </source>
</evidence>
<comment type="caution">
    <text evidence="8">The sequence shown here is derived from an EMBL/GenBank/DDBJ whole genome shotgun (WGS) entry which is preliminary data.</text>
</comment>
<gene>
    <name evidence="8" type="ORF">AA0114_g6898</name>
</gene>
<feature type="transmembrane region" description="Helical" evidence="6">
    <location>
        <begin position="464"/>
        <end position="485"/>
    </location>
</feature>
<dbReference type="Proteomes" id="UP000292402">
    <property type="component" value="Unassembled WGS sequence"/>
</dbReference>
<feature type="transmembrane region" description="Helical" evidence="6">
    <location>
        <begin position="163"/>
        <end position="185"/>
    </location>
</feature>
<dbReference type="GO" id="GO:0005886">
    <property type="term" value="C:plasma membrane"/>
    <property type="evidence" value="ECO:0007669"/>
    <property type="project" value="TreeGrafter"/>
</dbReference>
<feature type="compositionally biased region" description="Basic and acidic residues" evidence="5">
    <location>
        <begin position="21"/>
        <end position="37"/>
    </location>
</feature>
<keyword evidence="4 6" id="KW-0472">Membrane</keyword>
<feature type="transmembrane region" description="Helical" evidence="6">
    <location>
        <begin position="360"/>
        <end position="379"/>
    </location>
</feature>
<feature type="transmembrane region" description="Helical" evidence="6">
    <location>
        <begin position="192"/>
        <end position="213"/>
    </location>
</feature>
<proteinExistence type="predicted"/>
<dbReference type="EMBL" id="PDXA01000022">
    <property type="protein sequence ID" value="RYN48731.1"/>
    <property type="molecule type" value="Genomic_DNA"/>
</dbReference>
<evidence type="ECO:0000256" key="1">
    <source>
        <dbReference type="ARBA" id="ARBA00004141"/>
    </source>
</evidence>
<sequence>MGWGVLESRRSAFPRGTSRLGVKDTSDDKVPELDNSKRSGGIVLSPQPSDDPNDPLNWSLKWKCLHLLILAFGSAVTNATTTMLTPGLEPLTEQFQSNESDISTWILTAPTFWTSAAAFVAVAGTDVWGRRPFYVWSVVLLALTNFAAYLSSTFPMLAIARTAGGLFSAPLFTLLTATISDVFFVHQRGRSIAVWNLMLNSGAQVGQIIAGFVTDAFGVSANFLITAFIYAALIPVFYLTIFESAYFKRKTDDVTTIHVQADKLSAEYDEEDLKSSVRPPRQTYNERLVLSRGRLSEKSFFKGIIKPLGLITSPIVFYSCFLNTTVFLFLAGMSTFMSILLSSPPYDLTPSQIGLTNLPLFVAGLLSGPFFGWMSDASVNLMARHNGTSKGMVEPEFRLVLLLVSTPITMAGLIGLGASFQNSLPLVWILVWMTVTNMGSVAGVQIAIAYVIDCHPEHSAQAFSSINMISAGAVTVGLTPMIGWLEVDGPMAVFGTLASAAAIVTGAALPLYVFGKRIRAWYESAAWAQKLLD</sequence>
<dbReference type="SUPFAM" id="SSF103473">
    <property type="entry name" value="MFS general substrate transporter"/>
    <property type="match status" value="1"/>
</dbReference>
<feature type="transmembrane region" description="Helical" evidence="6">
    <location>
        <begin position="219"/>
        <end position="241"/>
    </location>
</feature>
<evidence type="ECO:0000256" key="5">
    <source>
        <dbReference type="SAM" id="MobiDB-lite"/>
    </source>
</evidence>
<dbReference type="GO" id="GO:0022857">
    <property type="term" value="F:transmembrane transporter activity"/>
    <property type="evidence" value="ECO:0007669"/>
    <property type="project" value="InterPro"/>
</dbReference>
<organism evidence="8 9">
    <name type="scientific">Alternaria tenuissima</name>
    <dbReference type="NCBI Taxonomy" id="119927"/>
    <lineage>
        <taxon>Eukaryota</taxon>
        <taxon>Fungi</taxon>
        <taxon>Dikarya</taxon>
        <taxon>Ascomycota</taxon>
        <taxon>Pezizomycotina</taxon>
        <taxon>Dothideomycetes</taxon>
        <taxon>Pleosporomycetidae</taxon>
        <taxon>Pleosporales</taxon>
        <taxon>Pleosporineae</taxon>
        <taxon>Pleosporaceae</taxon>
        <taxon>Alternaria</taxon>
        <taxon>Alternaria sect. Alternaria</taxon>
        <taxon>Alternaria alternata complex</taxon>
    </lineage>
</organism>
<evidence type="ECO:0000256" key="6">
    <source>
        <dbReference type="SAM" id="Phobius"/>
    </source>
</evidence>
<dbReference type="PANTHER" id="PTHR23502:SF20">
    <property type="entry name" value="TRANSPORTER, PUTATIVE (AFU_ORTHOLOGUE AFUA_6G13880)-RELATED"/>
    <property type="match status" value="1"/>
</dbReference>
<dbReference type="Pfam" id="PF07690">
    <property type="entry name" value="MFS_1"/>
    <property type="match status" value="1"/>
</dbReference>
<dbReference type="Gene3D" id="1.20.1250.20">
    <property type="entry name" value="MFS general substrate transporter like domains"/>
    <property type="match status" value="1"/>
</dbReference>
<reference evidence="9" key="1">
    <citation type="journal article" date="2019" name="bioRxiv">
        <title>Genomics, evolutionary history and diagnostics of the Alternaria alternata species group including apple and Asian pear pathotypes.</title>
        <authorList>
            <person name="Armitage A.D."/>
            <person name="Cockerton H.M."/>
            <person name="Sreenivasaprasad S."/>
            <person name="Woodhall J.W."/>
            <person name="Lane C.R."/>
            <person name="Harrison R.J."/>
            <person name="Clarkson J.P."/>
        </authorList>
    </citation>
    <scope>NUCLEOTIDE SEQUENCE [LARGE SCALE GENOMIC DNA]</scope>
    <source>
        <strain evidence="9">FERA 1082</strain>
    </source>
</reference>
<comment type="subcellular location">
    <subcellularLocation>
        <location evidence="1">Membrane</location>
        <topology evidence="1">Multi-pass membrane protein</topology>
    </subcellularLocation>
</comment>
<dbReference type="AlphaFoldDB" id="A0A4Q4MER2"/>
<evidence type="ECO:0000313" key="9">
    <source>
        <dbReference type="Proteomes" id="UP000292402"/>
    </source>
</evidence>
<dbReference type="InterPro" id="IPR011701">
    <property type="entry name" value="MFS"/>
</dbReference>